<proteinExistence type="predicted"/>
<accession>A0A2M9Q479</accession>
<dbReference type="RefSeq" id="WP_100543532.1">
    <property type="nucleotide sequence ID" value="NZ_JBHVRA010000011.1"/>
</dbReference>
<reference evidence="2 3" key="1">
    <citation type="submission" date="2017-11" db="EMBL/GenBank/DDBJ databases">
        <title>Bacterial isolate from king chilli rhizosphere.</title>
        <authorList>
            <person name="Takhelmayum P."/>
            <person name="Sarangthem I."/>
        </authorList>
    </citation>
    <scope>NUCLEOTIDE SEQUENCE [LARGE SCALE GENOMIC DNA]</scope>
    <source>
        <strain evidence="3">t26</strain>
    </source>
</reference>
<dbReference type="Proteomes" id="UP000232101">
    <property type="component" value="Unassembled WGS sequence"/>
</dbReference>
<dbReference type="EMBL" id="PHQY01000646">
    <property type="protein sequence ID" value="PJO42886.1"/>
    <property type="molecule type" value="Genomic_DNA"/>
</dbReference>
<name>A0A2M9Q479_9BACI</name>
<dbReference type="AlphaFoldDB" id="A0A2M9Q479"/>
<organism evidence="2 3">
    <name type="scientific">Lysinibacillus xylanilyticus</name>
    <dbReference type="NCBI Taxonomy" id="582475"/>
    <lineage>
        <taxon>Bacteria</taxon>
        <taxon>Bacillati</taxon>
        <taxon>Bacillota</taxon>
        <taxon>Bacilli</taxon>
        <taxon>Bacillales</taxon>
        <taxon>Bacillaceae</taxon>
        <taxon>Lysinibacillus</taxon>
    </lineage>
</organism>
<evidence type="ECO:0000256" key="1">
    <source>
        <dbReference type="SAM" id="MobiDB-lite"/>
    </source>
</evidence>
<sequence>MTENNHSEVPQKKISLKEAVKQQLENKKNNSSSNKGKKNVDLSTKKMKSQQTKKTSNTRRKMGV</sequence>
<feature type="region of interest" description="Disordered" evidence="1">
    <location>
        <begin position="22"/>
        <end position="64"/>
    </location>
</feature>
<comment type="caution">
    <text evidence="2">The sequence shown here is derived from an EMBL/GenBank/DDBJ whole genome shotgun (WGS) entry which is preliminary data.</text>
</comment>
<evidence type="ECO:0000313" key="3">
    <source>
        <dbReference type="Proteomes" id="UP000232101"/>
    </source>
</evidence>
<gene>
    <name evidence="2" type="ORF">CWD94_13950</name>
</gene>
<evidence type="ECO:0000313" key="2">
    <source>
        <dbReference type="EMBL" id="PJO42886.1"/>
    </source>
</evidence>
<protein>
    <submittedName>
        <fullName evidence="2">Uncharacterized protein</fullName>
    </submittedName>
</protein>